<feature type="non-terminal residue" evidence="2">
    <location>
        <position position="137"/>
    </location>
</feature>
<keyword evidence="3" id="KW-1185">Reference proteome</keyword>
<dbReference type="Proteomes" id="UP001529510">
    <property type="component" value="Unassembled WGS sequence"/>
</dbReference>
<evidence type="ECO:0000313" key="3">
    <source>
        <dbReference type="Proteomes" id="UP001529510"/>
    </source>
</evidence>
<comment type="caution">
    <text evidence="2">The sequence shown here is derived from an EMBL/GenBank/DDBJ whole genome shotgun (WGS) entry which is preliminary data.</text>
</comment>
<dbReference type="Pfam" id="PF12054">
    <property type="entry name" value="DUF3535"/>
    <property type="match status" value="1"/>
</dbReference>
<evidence type="ECO:0000313" key="2">
    <source>
        <dbReference type="EMBL" id="KAL0178498.1"/>
    </source>
</evidence>
<protein>
    <recommendedName>
        <fullName evidence="1">Mot1 central domain-containing protein</fullName>
    </recommendedName>
</protein>
<organism evidence="2 3">
    <name type="scientific">Cirrhinus mrigala</name>
    <name type="common">Mrigala</name>
    <dbReference type="NCBI Taxonomy" id="683832"/>
    <lineage>
        <taxon>Eukaryota</taxon>
        <taxon>Metazoa</taxon>
        <taxon>Chordata</taxon>
        <taxon>Craniata</taxon>
        <taxon>Vertebrata</taxon>
        <taxon>Euteleostomi</taxon>
        <taxon>Actinopterygii</taxon>
        <taxon>Neopterygii</taxon>
        <taxon>Teleostei</taxon>
        <taxon>Ostariophysi</taxon>
        <taxon>Cypriniformes</taxon>
        <taxon>Cyprinidae</taxon>
        <taxon>Labeoninae</taxon>
        <taxon>Labeonini</taxon>
        <taxon>Cirrhinus</taxon>
    </lineage>
</organism>
<dbReference type="PANTHER" id="PTHR36498:SF1">
    <property type="entry name" value="TATA-BINDING PROTEIN-ASSOCIATED FACTOR 172"/>
    <property type="match status" value="1"/>
</dbReference>
<accession>A0ABD0PWT5</accession>
<evidence type="ECO:0000259" key="1">
    <source>
        <dbReference type="Pfam" id="PF12054"/>
    </source>
</evidence>
<dbReference type="EMBL" id="JAMKFB020000013">
    <property type="protein sequence ID" value="KAL0178498.1"/>
    <property type="molecule type" value="Genomic_DNA"/>
</dbReference>
<gene>
    <name evidence="2" type="ORF">M9458_027392</name>
</gene>
<proteinExistence type="predicted"/>
<dbReference type="InterPro" id="IPR022707">
    <property type="entry name" value="Mot1_central_dom"/>
</dbReference>
<sequence length="137" mass="14634">DHHLLRMHLLPEPQVTPVPAAGQQEATGSAEWQQLQLRVHTFTACAVVGLAMLPDKLNPVVRPLMEAARREENTLVQGYAASNIARLLQLCAARSPCPNAKIVKNLCSSVCVDPLLTPSAACPVPPASTPAIQESSK</sequence>
<reference evidence="2 3" key="1">
    <citation type="submission" date="2024-05" db="EMBL/GenBank/DDBJ databases">
        <title>Genome sequencing and assembly of Indian major carp, Cirrhinus mrigala (Hamilton, 1822).</title>
        <authorList>
            <person name="Mohindra V."/>
            <person name="Chowdhury L.M."/>
            <person name="Lal K."/>
            <person name="Jena J.K."/>
        </authorList>
    </citation>
    <scope>NUCLEOTIDE SEQUENCE [LARGE SCALE GENOMIC DNA]</scope>
    <source>
        <strain evidence="2">CM1030</strain>
        <tissue evidence="2">Blood</tissue>
    </source>
</reference>
<dbReference type="InterPro" id="IPR044972">
    <property type="entry name" value="Mot1"/>
</dbReference>
<feature type="non-terminal residue" evidence="2">
    <location>
        <position position="1"/>
    </location>
</feature>
<feature type="domain" description="Mot1 central" evidence="1">
    <location>
        <begin position="30"/>
        <end position="123"/>
    </location>
</feature>
<dbReference type="PANTHER" id="PTHR36498">
    <property type="entry name" value="TATA-BINDING PROTEIN-ASSOCIATED FACTOR 172"/>
    <property type="match status" value="1"/>
</dbReference>
<name>A0ABD0PWT5_CIRMR</name>
<dbReference type="AlphaFoldDB" id="A0ABD0PWT5"/>